<comment type="similarity">
    <text evidence="10">Belongs to the methyl-accepting chemotaxis (MCP) protein family.</text>
</comment>
<evidence type="ECO:0000256" key="5">
    <source>
        <dbReference type="ARBA" id="ARBA00022519"/>
    </source>
</evidence>
<sequence>MNRGLRHISIHASVIAALVCFAVLIGAVSLLSAMSERQAGRIMADLDRINVQLLNEINRADALLNVARVSLEIASNQIMLGRMGDANEQLDIAVNRMDRAEARFNNFVAAPKSEQAREMAQALERDFSAVMALAREQHEALDQLDTPGFSRLRDALIEPSAALSNSMTDFVAYGFDRAKTMTADFRTQADRFEIIRYGALALAVVVLLLVYAGLRAIVIRPLNAAVKHLQTVAKADLTGRIPEGSRNEIGQLYNAMRNMQQSLVRIVGQVRDSSGSIHIGSREIANGNADLSSRTEQQAASLEETASSMEEITATVRQNADNARQASGLALEASTTAERGGEVVDRVVKTMGDISTSSQKISDITSVIDSIAFQTNILALNASVEAARAGEQGRGFAVVAGEVRNLASRSATAAKEIKALIDGSVAQVKEGSTLAEQAGETMDDVVKAVRRVTDIMDEIAAASQEQSDGIEQVSQAVGQMDQVTQQNASLVQQATVAAASLEEQAGRLEQAVAVFRLAGDAGRTVDGEAPRMLTKSSKGAVALIKPRDAAASPKPSTPAASGSREVAEVDPKPRRSAQREPVTEGDWEEF</sequence>
<keyword evidence="17" id="KW-1185">Reference proteome</keyword>
<feature type="compositionally biased region" description="Low complexity" evidence="12">
    <location>
        <begin position="549"/>
        <end position="561"/>
    </location>
</feature>
<evidence type="ECO:0000313" key="17">
    <source>
        <dbReference type="Proteomes" id="UP000486760"/>
    </source>
</evidence>
<evidence type="ECO:0000259" key="15">
    <source>
        <dbReference type="PROSITE" id="PS50885"/>
    </source>
</evidence>
<dbReference type="AlphaFoldDB" id="A0A7V7KI76"/>
<proteinExistence type="inferred from homology"/>
<dbReference type="RefSeq" id="WP_149326720.1">
    <property type="nucleotide sequence ID" value="NZ_VTPY01000001.1"/>
</dbReference>
<evidence type="ECO:0000256" key="3">
    <source>
        <dbReference type="ARBA" id="ARBA00022481"/>
    </source>
</evidence>
<dbReference type="SUPFAM" id="SSF47170">
    <property type="entry name" value="Aspartate receptor, ligand-binding domain"/>
    <property type="match status" value="1"/>
</dbReference>
<comment type="caution">
    <text evidence="16">The sequence shown here is derived from an EMBL/GenBank/DDBJ whole genome shotgun (WGS) entry which is preliminary data.</text>
</comment>
<dbReference type="Proteomes" id="UP000486760">
    <property type="component" value="Unassembled WGS sequence"/>
</dbReference>
<dbReference type="InterPro" id="IPR004089">
    <property type="entry name" value="MCPsignal_dom"/>
</dbReference>
<feature type="domain" description="HAMP" evidence="15">
    <location>
        <begin position="216"/>
        <end position="268"/>
    </location>
</feature>
<evidence type="ECO:0000256" key="6">
    <source>
        <dbReference type="ARBA" id="ARBA00022692"/>
    </source>
</evidence>
<feature type="compositionally biased region" description="Basic and acidic residues" evidence="12">
    <location>
        <begin position="565"/>
        <end position="582"/>
    </location>
</feature>
<keyword evidence="6 13" id="KW-0812">Transmembrane</keyword>
<dbReference type="Pfam" id="PF00015">
    <property type="entry name" value="MCPsignal"/>
    <property type="match status" value="1"/>
</dbReference>
<comment type="subcellular location">
    <subcellularLocation>
        <location evidence="1">Cell inner membrane</location>
        <topology evidence="1">Multi-pass membrane protein</topology>
    </subcellularLocation>
</comment>
<dbReference type="SMART" id="SM00283">
    <property type="entry name" value="MA"/>
    <property type="match status" value="1"/>
</dbReference>
<gene>
    <name evidence="16" type="ORF">F0A17_02355</name>
</gene>
<keyword evidence="9 11" id="KW-0807">Transducer</keyword>
<dbReference type="InterPro" id="IPR003660">
    <property type="entry name" value="HAMP_dom"/>
</dbReference>
<evidence type="ECO:0000256" key="10">
    <source>
        <dbReference type="ARBA" id="ARBA00029447"/>
    </source>
</evidence>
<dbReference type="PANTHER" id="PTHR43531:SF14">
    <property type="entry name" value="METHYL-ACCEPTING CHEMOTAXIS PROTEIN I-RELATED"/>
    <property type="match status" value="1"/>
</dbReference>
<dbReference type="PRINTS" id="PR00260">
    <property type="entry name" value="CHEMTRNSDUCR"/>
</dbReference>
<protein>
    <submittedName>
        <fullName evidence="16">HAMP domain-containing protein</fullName>
    </submittedName>
</protein>
<keyword evidence="4" id="KW-0145">Chemotaxis</keyword>
<feature type="transmembrane region" description="Helical" evidence="13">
    <location>
        <begin position="194"/>
        <end position="214"/>
    </location>
</feature>
<dbReference type="SMART" id="SM00304">
    <property type="entry name" value="HAMP"/>
    <property type="match status" value="1"/>
</dbReference>
<evidence type="ECO:0000256" key="1">
    <source>
        <dbReference type="ARBA" id="ARBA00004429"/>
    </source>
</evidence>
<feature type="transmembrane region" description="Helical" evidence="13">
    <location>
        <begin position="12"/>
        <end position="33"/>
    </location>
</feature>
<dbReference type="PANTHER" id="PTHR43531">
    <property type="entry name" value="PROTEIN ICFG"/>
    <property type="match status" value="1"/>
</dbReference>
<accession>A0A7V7KI76</accession>
<feature type="region of interest" description="Disordered" evidence="12">
    <location>
        <begin position="524"/>
        <end position="590"/>
    </location>
</feature>
<keyword evidence="7 13" id="KW-1133">Transmembrane helix</keyword>
<dbReference type="Gene3D" id="1.20.120.30">
    <property type="entry name" value="Aspartate receptor, ligand-binding domain"/>
    <property type="match status" value="1"/>
</dbReference>
<dbReference type="GO" id="GO:0005886">
    <property type="term" value="C:plasma membrane"/>
    <property type="evidence" value="ECO:0007669"/>
    <property type="project" value="UniProtKB-SubCell"/>
</dbReference>
<dbReference type="GO" id="GO:0007165">
    <property type="term" value="P:signal transduction"/>
    <property type="evidence" value="ECO:0007669"/>
    <property type="project" value="UniProtKB-KW"/>
</dbReference>
<dbReference type="InterPro" id="IPR003122">
    <property type="entry name" value="Tar_rcpt_lig-bd"/>
</dbReference>
<keyword evidence="8 13" id="KW-0472">Membrane</keyword>
<dbReference type="GO" id="GO:0006935">
    <property type="term" value="P:chemotaxis"/>
    <property type="evidence" value="ECO:0007669"/>
    <property type="project" value="UniProtKB-KW"/>
</dbReference>
<reference evidence="16 17" key="1">
    <citation type="submission" date="2019-08" db="EMBL/GenBank/DDBJ databases">
        <title>Bioinformatics analysis of the strain L3 and L5.</title>
        <authorList>
            <person name="Li X."/>
        </authorList>
    </citation>
    <scope>NUCLEOTIDE SEQUENCE [LARGE SCALE GENOMIC DNA]</scope>
    <source>
        <strain evidence="16 17">L5</strain>
    </source>
</reference>
<dbReference type="CDD" id="cd06225">
    <property type="entry name" value="HAMP"/>
    <property type="match status" value="1"/>
</dbReference>
<dbReference type="InterPro" id="IPR035440">
    <property type="entry name" value="4HB_MCP_dom_sf"/>
</dbReference>
<dbReference type="Pfam" id="PF00672">
    <property type="entry name" value="HAMP"/>
    <property type="match status" value="1"/>
</dbReference>
<evidence type="ECO:0000256" key="2">
    <source>
        <dbReference type="ARBA" id="ARBA00022475"/>
    </source>
</evidence>
<evidence type="ECO:0000256" key="4">
    <source>
        <dbReference type="ARBA" id="ARBA00022500"/>
    </source>
</evidence>
<dbReference type="PROSITE" id="PS50885">
    <property type="entry name" value="HAMP"/>
    <property type="match status" value="1"/>
</dbReference>
<evidence type="ECO:0000259" key="14">
    <source>
        <dbReference type="PROSITE" id="PS50111"/>
    </source>
</evidence>
<evidence type="ECO:0000256" key="9">
    <source>
        <dbReference type="ARBA" id="ARBA00023224"/>
    </source>
</evidence>
<evidence type="ECO:0000256" key="8">
    <source>
        <dbReference type="ARBA" id="ARBA00023136"/>
    </source>
</evidence>
<organism evidence="16 17">
    <name type="scientific">Billgrantia pellis</name>
    <dbReference type="NCBI Taxonomy" id="2606936"/>
    <lineage>
        <taxon>Bacteria</taxon>
        <taxon>Pseudomonadati</taxon>
        <taxon>Pseudomonadota</taxon>
        <taxon>Gammaproteobacteria</taxon>
        <taxon>Oceanospirillales</taxon>
        <taxon>Halomonadaceae</taxon>
        <taxon>Billgrantia</taxon>
    </lineage>
</organism>
<dbReference type="EMBL" id="VTPY01000001">
    <property type="protein sequence ID" value="KAA0014510.1"/>
    <property type="molecule type" value="Genomic_DNA"/>
</dbReference>
<dbReference type="Gene3D" id="1.10.287.950">
    <property type="entry name" value="Methyl-accepting chemotaxis protein"/>
    <property type="match status" value="1"/>
</dbReference>
<evidence type="ECO:0000256" key="7">
    <source>
        <dbReference type="ARBA" id="ARBA00022989"/>
    </source>
</evidence>
<keyword evidence="2" id="KW-1003">Cell membrane</keyword>
<evidence type="ECO:0000256" key="11">
    <source>
        <dbReference type="PROSITE-ProRule" id="PRU00284"/>
    </source>
</evidence>
<dbReference type="CDD" id="cd11386">
    <property type="entry name" value="MCP_signal"/>
    <property type="match status" value="1"/>
</dbReference>
<dbReference type="InterPro" id="IPR004090">
    <property type="entry name" value="Chemotax_Me-accpt_rcpt"/>
</dbReference>
<evidence type="ECO:0000256" key="12">
    <source>
        <dbReference type="SAM" id="MobiDB-lite"/>
    </source>
</evidence>
<dbReference type="InterPro" id="IPR051310">
    <property type="entry name" value="MCP_chemotaxis"/>
</dbReference>
<evidence type="ECO:0000256" key="13">
    <source>
        <dbReference type="SAM" id="Phobius"/>
    </source>
</evidence>
<dbReference type="GO" id="GO:0004888">
    <property type="term" value="F:transmembrane signaling receptor activity"/>
    <property type="evidence" value="ECO:0007669"/>
    <property type="project" value="InterPro"/>
</dbReference>
<dbReference type="PROSITE" id="PS50111">
    <property type="entry name" value="CHEMOTAXIS_TRANSDUC_2"/>
    <property type="match status" value="1"/>
</dbReference>
<keyword evidence="5" id="KW-0997">Cell inner membrane</keyword>
<dbReference type="FunFam" id="1.10.287.950:FF:000001">
    <property type="entry name" value="Methyl-accepting chemotaxis sensory transducer"/>
    <property type="match status" value="1"/>
</dbReference>
<feature type="domain" description="Methyl-accepting transducer" evidence="14">
    <location>
        <begin position="273"/>
        <end position="502"/>
    </location>
</feature>
<dbReference type="Pfam" id="PF02203">
    <property type="entry name" value="TarH"/>
    <property type="match status" value="1"/>
</dbReference>
<keyword evidence="3" id="KW-0488">Methylation</keyword>
<name>A0A7V7KI76_9GAMM</name>
<dbReference type="SUPFAM" id="SSF58104">
    <property type="entry name" value="Methyl-accepting chemotaxis protein (MCP) signaling domain"/>
    <property type="match status" value="1"/>
</dbReference>
<evidence type="ECO:0000313" key="16">
    <source>
        <dbReference type="EMBL" id="KAA0014510.1"/>
    </source>
</evidence>